<sequence>MSGRKYQFSYLLIIGSNRDHTPERITVEVAVLLEVTDVVPDGFRIITVNTCEEKPVAVVLVACFESVLCALVDATFILSVPILS</sequence>
<evidence type="ECO:0000313" key="2">
    <source>
        <dbReference type="Proteomes" id="UP000011519"/>
    </source>
</evidence>
<protein>
    <submittedName>
        <fullName evidence="1">Uncharacterized protein</fullName>
    </submittedName>
</protein>
<organism evidence="1 2">
    <name type="scientific">Natrialba hulunbeirensis JCM 10989</name>
    <dbReference type="NCBI Taxonomy" id="1227493"/>
    <lineage>
        <taxon>Archaea</taxon>
        <taxon>Methanobacteriati</taxon>
        <taxon>Methanobacteriota</taxon>
        <taxon>Stenosarchaea group</taxon>
        <taxon>Halobacteria</taxon>
        <taxon>Halobacteriales</taxon>
        <taxon>Natrialbaceae</taxon>
        <taxon>Natrialba</taxon>
    </lineage>
</organism>
<dbReference type="AlphaFoldDB" id="M0ACQ6"/>
<keyword evidence="2" id="KW-1185">Reference proteome</keyword>
<gene>
    <name evidence="1" type="ORF">C483_02176</name>
</gene>
<evidence type="ECO:0000313" key="1">
    <source>
        <dbReference type="EMBL" id="ELY95133.1"/>
    </source>
</evidence>
<dbReference type="STRING" id="1227493.C483_02176"/>
<reference evidence="1 2" key="1">
    <citation type="journal article" date="2014" name="PLoS Genet.">
        <title>Phylogenetically driven sequencing of extremely halophilic archaea reveals strategies for static and dynamic osmo-response.</title>
        <authorList>
            <person name="Becker E.A."/>
            <person name="Seitzer P.M."/>
            <person name="Tritt A."/>
            <person name="Larsen D."/>
            <person name="Krusor M."/>
            <person name="Yao A.I."/>
            <person name="Wu D."/>
            <person name="Madern D."/>
            <person name="Eisen J.A."/>
            <person name="Darling A.E."/>
            <person name="Facciotti M.T."/>
        </authorList>
    </citation>
    <scope>NUCLEOTIDE SEQUENCE [LARGE SCALE GENOMIC DNA]</scope>
    <source>
        <strain evidence="1 2">JCM 10989</strain>
    </source>
</reference>
<dbReference type="Proteomes" id="UP000011519">
    <property type="component" value="Unassembled WGS sequence"/>
</dbReference>
<accession>M0ACQ6</accession>
<proteinExistence type="predicted"/>
<name>M0ACQ6_9EURY</name>
<comment type="caution">
    <text evidence="1">The sequence shown here is derived from an EMBL/GenBank/DDBJ whole genome shotgun (WGS) entry which is preliminary data.</text>
</comment>
<dbReference type="EMBL" id="AOIM01000009">
    <property type="protein sequence ID" value="ELY95133.1"/>
    <property type="molecule type" value="Genomic_DNA"/>
</dbReference>